<feature type="compositionally biased region" description="Polar residues" evidence="1">
    <location>
        <begin position="57"/>
        <end position="75"/>
    </location>
</feature>
<gene>
    <name evidence="2" type="ORF">EW146_g8780</name>
</gene>
<dbReference type="Proteomes" id="UP000310158">
    <property type="component" value="Unassembled WGS sequence"/>
</dbReference>
<feature type="region of interest" description="Disordered" evidence="1">
    <location>
        <begin position="57"/>
        <end position="76"/>
    </location>
</feature>
<accession>A0A4S4LC56</accession>
<evidence type="ECO:0000313" key="2">
    <source>
        <dbReference type="EMBL" id="THH09137.1"/>
    </source>
</evidence>
<keyword evidence="3" id="KW-1185">Reference proteome</keyword>
<reference evidence="2 3" key="1">
    <citation type="submission" date="2019-02" db="EMBL/GenBank/DDBJ databases">
        <title>Genome sequencing of the rare red list fungi Bondarzewia mesenterica.</title>
        <authorList>
            <person name="Buettner E."/>
            <person name="Kellner H."/>
        </authorList>
    </citation>
    <scope>NUCLEOTIDE SEQUENCE [LARGE SCALE GENOMIC DNA]</scope>
    <source>
        <strain evidence="2 3">DSM 108281</strain>
    </source>
</reference>
<evidence type="ECO:0000313" key="3">
    <source>
        <dbReference type="Proteomes" id="UP000310158"/>
    </source>
</evidence>
<comment type="caution">
    <text evidence="2">The sequence shown here is derived from an EMBL/GenBank/DDBJ whole genome shotgun (WGS) entry which is preliminary data.</text>
</comment>
<organism evidence="2 3">
    <name type="scientific">Bondarzewia mesenterica</name>
    <dbReference type="NCBI Taxonomy" id="1095465"/>
    <lineage>
        <taxon>Eukaryota</taxon>
        <taxon>Fungi</taxon>
        <taxon>Dikarya</taxon>
        <taxon>Basidiomycota</taxon>
        <taxon>Agaricomycotina</taxon>
        <taxon>Agaricomycetes</taxon>
        <taxon>Russulales</taxon>
        <taxon>Bondarzewiaceae</taxon>
        <taxon>Bondarzewia</taxon>
    </lineage>
</organism>
<dbReference type="AlphaFoldDB" id="A0A4S4LC56"/>
<sequence length="90" mass="10407">MPRTRQTKEWTPDASSQQIIDEMARYTVVAERCSLHLRSLDSKEVKHAWDRAQKAWNMSSKNDPTDPVISSSQDSDLMARERFRRSALAV</sequence>
<dbReference type="EMBL" id="SGPL01000654">
    <property type="protein sequence ID" value="THH09137.1"/>
    <property type="molecule type" value="Genomic_DNA"/>
</dbReference>
<protein>
    <submittedName>
        <fullName evidence="2">Uncharacterized protein</fullName>
    </submittedName>
</protein>
<evidence type="ECO:0000256" key="1">
    <source>
        <dbReference type="SAM" id="MobiDB-lite"/>
    </source>
</evidence>
<proteinExistence type="predicted"/>
<name>A0A4S4LC56_9AGAM</name>